<reference evidence="2" key="1">
    <citation type="journal article" date="2018" name="BMC Genomics">
        <title>Genomic insights into host adaptation between the wheat stripe rust pathogen (Puccinia striiformis f. sp. tritici) and the barley stripe rust pathogen (Puccinia striiformis f. sp. hordei).</title>
        <authorList>
            <person name="Xia C."/>
            <person name="Wang M."/>
            <person name="Yin C."/>
            <person name="Cornejo O.E."/>
            <person name="Hulbert S.H."/>
            <person name="Chen X."/>
        </authorList>
    </citation>
    <scope>NUCLEOTIDE SEQUENCE [LARGE SCALE GENOMIC DNA]</scope>
    <source>
        <strain evidence="2">93-210</strain>
    </source>
</reference>
<name>A0ACC0DNY2_9BASI</name>
<evidence type="ECO:0000313" key="1">
    <source>
        <dbReference type="EMBL" id="KAI7935807.1"/>
    </source>
</evidence>
<reference evidence="2" key="2">
    <citation type="journal article" date="2018" name="Mol. Plant Microbe Interact.">
        <title>Genome sequence resources for the wheat stripe rust pathogen (Puccinia striiformis f. sp. tritici) and the barley stripe rust pathogen (Puccinia striiformis f. sp. hordei).</title>
        <authorList>
            <person name="Xia C."/>
            <person name="Wang M."/>
            <person name="Yin C."/>
            <person name="Cornejo O.E."/>
            <person name="Hulbert S.H."/>
            <person name="Chen X."/>
        </authorList>
    </citation>
    <scope>NUCLEOTIDE SEQUENCE [LARGE SCALE GENOMIC DNA]</scope>
    <source>
        <strain evidence="2">93-210</strain>
    </source>
</reference>
<dbReference type="Proteomes" id="UP001060170">
    <property type="component" value="Chromosome 18"/>
</dbReference>
<gene>
    <name evidence="1" type="ORF">MJO28_016678</name>
</gene>
<reference evidence="1 2" key="3">
    <citation type="journal article" date="2022" name="Microbiol. Spectr.">
        <title>Folding features and dynamics of 3D genome architecture in plant fungal pathogens.</title>
        <authorList>
            <person name="Xia C."/>
        </authorList>
    </citation>
    <scope>NUCLEOTIDE SEQUENCE [LARGE SCALE GENOMIC DNA]</scope>
    <source>
        <strain evidence="1 2">93-210</strain>
    </source>
</reference>
<dbReference type="EMBL" id="CM045882">
    <property type="protein sequence ID" value="KAI7935807.1"/>
    <property type="molecule type" value="Genomic_DNA"/>
</dbReference>
<proteinExistence type="predicted"/>
<keyword evidence="2" id="KW-1185">Reference proteome</keyword>
<organism evidence="1 2">
    <name type="scientific">Puccinia striiformis f. sp. tritici</name>
    <dbReference type="NCBI Taxonomy" id="168172"/>
    <lineage>
        <taxon>Eukaryota</taxon>
        <taxon>Fungi</taxon>
        <taxon>Dikarya</taxon>
        <taxon>Basidiomycota</taxon>
        <taxon>Pucciniomycotina</taxon>
        <taxon>Pucciniomycetes</taxon>
        <taxon>Pucciniales</taxon>
        <taxon>Pucciniaceae</taxon>
        <taxon>Puccinia</taxon>
    </lineage>
</organism>
<comment type="caution">
    <text evidence="1">The sequence shown here is derived from an EMBL/GenBank/DDBJ whole genome shotgun (WGS) entry which is preliminary data.</text>
</comment>
<sequence>MVAPVENPQGNNLFQQTQASLTGPDYTNIIRWLGLDLVGQQNSRTNFDTRLQQMSDSSQCGLQDEYGLMDPGSTAGAPQ</sequence>
<accession>A0ACC0DNY2</accession>
<evidence type="ECO:0000313" key="2">
    <source>
        <dbReference type="Proteomes" id="UP001060170"/>
    </source>
</evidence>
<protein>
    <submittedName>
        <fullName evidence="1">Uncharacterized protein</fullName>
    </submittedName>
</protein>